<evidence type="ECO:0008006" key="4">
    <source>
        <dbReference type="Google" id="ProtNLM"/>
    </source>
</evidence>
<feature type="compositionally biased region" description="Polar residues" evidence="1">
    <location>
        <begin position="256"/>
        <end position="267"/>
    </location>
</feature>
<feature type="region of interest" description="Disordered" evidence="1">
    <location>
        <begin position="256"/>
        <end position="289"/>
    </location>
</feature>
<proteinExistence type="predicted"/>
<dbReference type="Gene3D" id="1.25.10.10">
    <property type="entry name" value="Leucine-rich Repeat Variant"/>
    <property type="match status" value="1"/>
</dbReference>
<accession>A0ABR6CCJ1</accession>
<dbReference type="InterPro" id="IPR011989">
    <property type="entry name" value="ARM-like"/>
</dbReference>
<comment type="caution">
    <text evidence="2">The sequence shown here is derived from an EMBL/GenBank/DDBJ whole genome shotgun (WGS) entry which is preliminary data.</text>
</comment>
<protein>
    <recommendedName>
        <fullName evidence="4">HEAT repeat domain-containing protein</fullName>
    </recommendedName>
</protein>
<dbReference type="RefSeq" id="WP_182575386.1">
    <property type="nucleotide sequence ID" value="NZ_JACJHY010000026.1"/>
</dbReference>
<evidence type="ECO:0000313" key="2">
    <source>
        <dbReference type="EMBL" id="MBA9022726.1"/>
    </source>
</evidence>
<dbReference type="InterPro" id="IPR016024">
    <property type="entry name" value="ARM-type_fold"/>
</dbReference>
<name>A0ABR6CCJ1_9HYPH</name>
<evidence type="ECO:0000256" key="1">
    <source>
        <dbReference type="SAM" id="MobiDB-lite"/>
    </source>
</evidence>
<keyword evidence="3" id="KW-1185">Reference proteome</keyword>
<dbReference type="Proteomes" id="UP000587524">
    <property type="component" value="Unassembled WGS sequence"/>
</dbReference>
<evidence type="ECO:0000313" key="3">
    <source>
        <dbReference type="Proteomes" id="UP000587524"/>
    </source>
</evidence>
<dbReference type="SUPFAM" id="SSF48371">
    <property type="entry name" value="ARM repeat"/>
    <property type="match status" value="1"/>
</dbReference>
<reference evidence="2 3" key="1">
    <citation type="submission" date="2020-08" db="EMBL/GenBank/DDBJ databases">
        <title>Genomic Encyclopedia of Type Strains, Phase IV (KMG-IV): sequencing the most valuable type-strain genomes for metagenomic binning, comparative biology and taxonomic classification.</title>
        <authorList>
            <person name="Goeker M."/>
        </authorList>
    </citation>
    <scope>NUCLEOTIDE SEQUENCE [LARGE SCALE GENOMIC DNA]</scope>
    <source>
        <strain evidence="2 3">DSM 17455</strain>
    </source>
</reference>
<dbReference type="EMBL" id="JACJHZ010000026">
    <property type="protein sequence ID" value="MBA9022726.1"/>
    <property type="molecule type" value="Genomic_DNA"/>
</dbReference>
<gene>
    <name evidence="2" type="ORF">HNQ97_004744</name>
</gene>
<sequence length="289" mass="31728">MKGGLYVPIVKTLRVDAPPHSNMTPQEMIEILLDAESRDPNTLGELLWDAYGQFDKGFPIDNLRPLLSSPSEKVLGLGAFLANELGWRARAMIPELAELMGSSNAGIRFNAIGALTDCTTQEHGEILGKLLQCLEDPDSGVRWRVIEFIRLSGSGQFAMAIRNAASQRPNSIYTELDLSFRYSRTVTETMVRQLASHSHPGLRLFAAGLALRPRKIIDENFAKIVLEAGEPEPCGLISRAFQLHAVPTSAEFGRVENSQMKDSSTSGVFRGDGHLKKRGAKRQAPSQTV</sequence>
<organism evidence="2 3">
    <name type="scientific">Aminobacter ciceronei</name>
    <dbReference type="NCBI Taxonomy" id="150723"/>
    <lineage>
        <taxon>Bacteria</taxon>
        <taxon>Pseudomonadati</taxon>
        <taxon>Pseudomonadota</taxon>
        <taxon>Alphaproteobacteria</taxon>
        <taxon>Hyphomicrobiales</taxon>
        <taxon>Phyllobacteriaceae</taxon>
        <taxon>Aminobacter</taxon>
    </lineage>
</organism>